<evidence type="ECO:0000313" key="1">
    <source>
        <dbReference type="EMBL" id="SDE47099.1"/>
    </source>
</evidence>
<dbReference type="Proteomes" id="UP000198908">
    <property type="component" value="Unassembled WGS sequence"/>
</dbReference>
<gene>
    <name evidence="1" type="ORF">SAMN05421548_15311</name>
</gene>
<reference evidence="2" key="1">
    <citation type="submission" date="2016-09" db="EMBL/GenBank/DDBJ databases">
        <authorList>
            <person name="Varghese N."/>
            <person name="Submissions S."/>
        </authorList>
    </citation>
    <scope>NUCLEOTIDE SEQUENCE [LARGE SCALE GENOMIC DNA]</scope>
    <source>
        <strain evidence="2">TNe-862</strain>
    </source>
</reference>
<dbReference type="AlphaFoldDB" id="A0A1G7D6F6"/>
<organism evidence="1 2">
    <name type="scientific">Paraburkholderia lycopersici</name>
    <dbReference type="NCBI Taxonomy" id="416944"/>
    <lineage>
        <taxon>Bacteria</taxon>
        <taxon>Pseudomonadati</taxon>
        <taxon>Pseudomonadota</taxon>
        <taxon>Betaproteobacteria</taxon>
        <taxon>Burkholderiales</taxon>
        <taxon>Burkholderiaceae</taxon>
        <taxon>Paraburkholderia</taxon>
    </lineage>
</organism>
<protein>
    <recommendedName>
        <fullName evidence="3">Zinc-ribbon domain-containing protein</fullName>
    </recommendedName>
</protein>
<evidence type="ECO:0000313" key="2">
    <source>
        <dbReference type="Proteomes" id="UP000198908"/>
    </source>
</evidence>
<name>A0A1G7D6F6_9BURK</name>
<accession>A0A1G7D6F6</accession>
<proteinExistence type="predicted"/>
<sequence length="196" mass="21612">MRALAARHGGQCLSNEYAGPTGKLHWRCAAGHEWITSHARVRNGIWCAACTKQERRVERLGEMRALATGRGGECLSDAYGTSAQPLRWRCKRGHAWAASPANIKGGSWCPVCARAERSNHTIGEMHEIARERGGRCLSDAYVNVTTKLEWECARGHVWSTSPMAVLAGCWCPACKYLDQCVSVEAKRKYLAVARSP</sequence>
<keyword evidence="2" id="KW-1185">Reference proteome</keyword>
<dbReference type="STRING" id="416944.SAMN05421548_15311"/>
<dbReference type="EMBL" id="FMYQ01000053">
    <property type="protein sequence ID" value="SDE47099.1"/>
    <property type="molecule type" value="Genomic_DNA"/>
</dbReference>
<evidence type="ECO:0008006" key="3">
    <source>
        <dbReference type="Google" id="ProtNLM"/>
    </source>
</evidence>